<dbReference type="Pfam" id="PF04578">
    <property type="entry name" value="DUF594"/>
    <property type="match status" value="1"/>
</dbReference>
<keyword evidence="1" id="KW-0472">Membrane</keyword>
<dbReference type="InParanoid" id="A0A0Q3NQ13"/>
<name>A0A0Q3NQ13_BRADI</name>
<evidence type="ECO:0000313" key="4">
    <source>
        <dbReference type="EnsemblPlants" id="KQK19630"/>
    </source>
</evidence>
<dbReference type="Gramene" id="KQK19630">
    <property type="protein sequence ID" value="KQK19630"/>
    <property type="gene ID" value="BRADI_1g49450v3"/>
</dbReference>
<dbReference type="ExpressionAtlas" id="A0A0Q3NQ13">
    <property type="expression patterns" value="baseline"/>
</dbReference>
<evidence type="ECO:0000313" key="3">
    <source>
        <dbReference type="EMBL" id="KQK19630.1"/>
    </source>
</evidence>
<evidence type="ECO:0000313" key="5">
    <source>
        <dbReference type="Proteomes" id="UP000008810"/>
    </source>
</evidence>
<dbReference type="InterPro" id="IPR007658">
    <property type="entry name" value="DUF594"/>
</dbReference>
<dbReference type="Pfam" id="PF13968">
    <property type="entry name" value="DUF4220"/>
    <property type="match status" value="1"/>
</dbReference>
<feature type="domain" description="DUF4220" evidence="2">
    <location>
        <begin position="176"/>
        <end position="519"/>
    </location>
</feature>
<dbReference type="AlphaFoldDB" id="A0A0Q3NQ13"/>
<reference evidence="3 4" key="1">
    <citation type="journal article" date="2010" name="Nature">
        <title>Genome sequencing and analysis of the model grass Brachypodium distachyon.</title>
        <authorList>
            <consortium name="International Brachypodium Initiative"/>
        </authorList>
    </citation>
    <scope>NUCLEOTIDE SEQUENCE [LARGE SCALE GENOMIC DNA]</scope>
    <source>
        <strain evidence="3 4">Bd21</strain>
    </source>
</reference>
<keyword evidence="1" id="KW-1133">Transmembrane helix</keyword>
<feature type="transmembrane region" description="Helical" evidence="1">
    <location>
        <begin position="119"/>
        <end position="136"/>
    </location>
</feature>
<organism evidence="3">
    <name type="scientific">Brachypodium distachyon</name>
    <name type="common">Purple false brome</name>
    <name type="synonym">Trachynia distachya</name>
    <dbReference type="NCBI Taxonomy" id="15368"/>
    <lineage>
        <taxon>Eukaryota</taxon>
        <taxon>Viridiplantae</taxon>
        <taxon>Streptophyta</taxon>
        <taxon>Embryophyta</taxon>
        <taxon>Tracheophyta</taxon>
        <taxon>Spermatophyta</taxon>
        <taxon>Magnoliopsida</taxon>
        <taxon>Liliopsida</taxon>
        <taxon>Poales</taxon>
        <taxon>Poaceae</taxon>
        <taxon>BOP clade</taxon>
        <taxon>Pooideae</taxon>
        <taxon>Stipodae</taxon>
        <taxon>Brachypodieae</taxon>
        <taxon>Brachypodium</taxon>
    </lineage>
</organism>
<dbReference type="InterPro" id="IPR025315">
    <property type="entry name" value="DUF4220"/>
</dbReference>
<dbReference type="EnsemblPlants" id="KQK19630">
    <property type="protein sequence ID" value="KQK19630"/>
    <property type="gene ID" value="BRADI_1g49450v3"/>
</dbReference>
<evidence type="ECO:0000259" key="2">
    <source>
        <dbReference type="Pfam" id="PF13968"/>
    </source>
</evidence>
<accession>A0A0Q3NQ13</accession>
<evidence type="ECO:0000256" key="1">
    <source>
        <dbReference type="SAM" id="Phobius"/>
    </source>
</evidence>
<reference evidence="4" key="3">
    <citation type="submission" date="2018-08" db="UniProtKB">
        <authorList>
            <consortium name="EnsemblPlants"/>
        </authorList>
    </citation>
    <scope>IDENTIFICATION</scope>
    <source>
        <strain evidence="4">cv. Bd21</strain>
    </source>
</reference>
<sequence>MRSLVNHPLFHPDLETRYGCKDIDVLVRNLTASYTDTTNEASMVSASVIMFVLAGLFFNLNLFSRFSDVSAILDPKVRFFLTSGLSLFLPVMSYLFSEAKNAATITAGSASTAVAKPDLSLRAGVILVWMLLVELIRKKVDEVRMRGYSGTVQRAGRVVWLGSLVFFNIHGVGRKAVFGILWVLCATKVLQRVAFTEVGKRSFAYGKNARLVSSYMSKMLLPAKVSDAGGQQQQEVLHGDDIEQVVVIEQGGPSPATAGDALLTRSKVLVMGEEDLVLEPTADGYKLKDITDGDTVVTVGKVWGHVDAHLGQYQRLRRLCLSFALFKLLRRRFEHLPPVTKEETRECRDIIFNGVYNDKEENAEVVFEMMKNEVNFLCEYYHSVIPVVLASPFFFLANYFLLPVVVLGLCAMTVVLCGDGDAISAFTSIKEENFAISRGIISTTAAFKSPPAFFTAVDFFITFLLFVILCYEEVWEFIVFLFSNWFMVSLMCDYVAKPGWQASPTFTAIVRRILCVRGKMSHPVLCFKQFSLLGLRWPVSFSMPAGVFSLMLPTVPVPNKGKHFIIESLMAHSGHGHGHHDDGTVVPLSKGESKLVGRSWRERLLPACKSESVAEVMLTWHVATTIMEAKCPPGVGSKKTTKGFHTVATRLSRYCAYLVAFHPELLPDNQEKTERVFEAAKEELEGVLGCCGYYLSCWGARVNGVVAAAVPGAEWKDGGKVVHNGAKLGNMLREEATRCSRKLGNMLGGEAMRKGGDDDDDDGQLETTWKLLADVWTELLVYVAPSSDEERVMGHASVLVQGGEFITVLWALTTHVGIARPE</sequence>
<feature type="transmembrane region" description="Helical" evidence="1">
    <location>
        <begin position="43"/>
        <end position="64"/>
    </location>
</feature>
<proteinExistence type="predicted"/>
<feature type="transmembrane region" description="Helical" evidence="1">
    <location>
        <begin position="76"/>
        <end position="96"/>
    </location>
</feature>
<dbReference type="Proteomes" id="UP000008810">
    <property type="component" value="Chromosome 1"/>
</dbReference>
<feature type="transmembrane region" description="Helical" evidence="1">
    <location>
        <begin position="450"/>
        <end position="471"/>
    </location>
</feature>
<reference evidence="3" key="2">
    <citation type="submission" date="2017-06" db="EMBL/GenBank/DDBJ databases">
        <title>WGS assembly of Brachypodium distachyon.</title>
        <authorList>
            <consortium name="The International Brachypodium Initiative"/>
            <person name="Lucas S."/>
            <person name="Harmon-Smith M."/>
            <person name="Lail K."/>
            <person name="Tice H."/>
            <person name="Grimwood J."/>
            <person name="Bruce D."/>
            <person name="Barry K."/>
            <person name="Shu S."/>
            <person name="Lindquist E."/>
            <person name="Wang M."/>
            <person name="Pitluck S."/>
            <person name="Vogel J.P."/>
            <person name="Garvin D.F."/>
            <person name="Mockler T.C."/>
            <person name="Schmutz J."/>
            <person name="Rokhsar D."/>
            <person name="Bevan M.W."/>
        </authorList>
    </citation>
    <scope>NUCLEOTIDE SEQUENCE</scope>
    <source>
        <strain evidence="3">Bd21</strain>
    </source>
</reference>
<dbReference type="PANTHER" id="PTHR31325">
    <property type="entry name" value="OS01G0798800 PROTEIN-RELATED"/>
    <property type="match status" value="1"/>
</dbReference>
<protein>
    <recommendedName>
        <fullName evidence="2">DUF4220 domain-containing protein</fullName>
    </recommendedName>
</protein>
<dbReference type="OrthoDB" id="635900at2759"/>
<keyword evidence="1" id="KW-0812">Transmembrane</keyword>
<feature type="transmembrane region" description="Helical" evidence="1">
    <location>
        <begin position="477"/>
        <end position="496"/>
    </location>
</feature>
<gene>
    <name evidence="3" type="ORF">BRADI_1g49450v3</name>
</gene>
<keyword evidence="5" id="KW-1185">Reference proteome</keyword>
<dbReference type="EMBL" id="CM000880">
    <property type="protein sequence ID" value="KQK19630.1"/>
    <property type="molecule type" value="Genomic_DNA"/>
</dbReference>